<dbReference type="PANTHER" id="PTHR24246:SF27">
    <property type="entry name" value="ADENOSINE RECEPTOR, ISOFORM A"/>
    <property type="match status" value="1"/>
</dbReference>
<keyword evidence="7" id="KW-0675">Receptor</keyword>
<evidence type="ECO:0000256" key="5">
    <source>
        <dbReference type="ARBA" id="ARBA00023040"/>
    </source>
</evidence>
<dbReference type="Pfam" id="PF00001">
    <property type="entry name" value="7tm_1"/>
    <property type="match status" value="1"/>
</dbReference>
<evidence type="ECO:0000256" key="6">
    <source>
        <dbReference type="ARBA" id="ARBA00023136"/>
    </source>
</evidence>
<dbReference type="Gene3D" id="1.20.1070.10">
    <property type="entry name" value="Rhodopsin 7-helix transmembrane proteins"/>
    <property type="match status" value="1"/>
</dbReference>
<feature type="transmembrane region" description="Helical" evidence="10">
    <location>
        <begin position="86"/>
        <end position="107"/>
    </location>
</feature>
<keyword evidence="9" id="KW-0807">Transducer</keyword>
<keyword evidence="5" id="KW-0297">G-protein coupled receptor</keyword>
<evidence type="ECO:0000256" key="2">
    <source>
        <dbReference type="ARBA" id="ARBA00022475"/>
    </source>
</evidence>
<name>A0ABP0GSK3_CLALP</name>
<feature type="transmembrane region" description="Helical" evidence="10">
    <location>
        <begin position="224"/>
        <end position="252"/>
    </location>
</feature>
<dbReference type="Proteomes" id="UP001642483">
    <property type="component" value="Unassembled WGS sequence"/>
</dbReference>
<sequence>MTNVSSLNTSLNEIFTGCGCLLFCSNSYIKECQNTTVRNCAACSIHLAQFILAGFIITAVLIILGNGWFVASVFTLKKKSRTRYDYAKASLAIADAIGGVTLFVFNIPNLIWSLDTTGPKIKDYNEFVASHSLAPKVAIILLHFNYSSSVYHILYATVNKFIAIKWPFQANVKSTKQIFFHLAAVWSFSALATLPMWFPEARIVYQSELFSYMPTFDIKNVEGIVILTVGTFLLIVPYIAMTILTFVILYVLHFSNKKSQSMRRSGNSRKVETNFWTTMALMHLGFTLTVVPLLALVFLDIRRATTCTNGILHFVLNFIATMSGLVNVTIYSFRDRRFRHRTKTMFYKLGRINTS</sequence>
<evidence type="ECO:0000259" key="11">
    <source>
        <dbReference type="PROSITE" id="PS50262"/>
    </source>
</evidence>
<gene>
    <name evidence="12" type="ORF">CVLEPA_LOCUS28065</name>
</gene>
<evidence type="ECO:0000313" key="12">
    <source>
        <dbReference type="EMBL" id="CAK8694718.1"/>
    </source>
</evidence>
<keyword evidence="4 10" id="KW-1133">Transmembrane helix</keyword>
<feature type="transmembrane region" description="Helical" evidence="10">
    <location>
        <begin position="178"/>
        <end position="198"/>
    </location>
</feature>
<protein>
    <recommendedName>
        <fullName evidence="11">G-protein coupled receptors family 1 profile domain-containing protein</fullName>
    </recommendedName>
</protein>
<evidence type="ECO:0000256" key="10">
    <source>
        <dbReference type="SAM" id="Phobius"/>
    </source>
</evidence>
<feature type="domain" description="G-protein coupled receptors family 1 profile" evidence="11">
    <location>
        <begin position="65"/>
        <end position="331"/>
    </location>
</feature>
<evidence type="ECO:0000256" key="9">
    <source>
        <dbReference type="ARBA" id="ARBA00023224"/>
    </source>
</evidence>
<keyword evidence="3 10" id="KW-0812">Transmembrane</keyword>
<evidence type="ECO:0000256" key="8">
    <source>
        <dbReference type="ARBA" id="ARBA00023180"/>
    </source>
</evidence>
<dbReference type="SUPFAM" id="SSF81321">
    <property type="entry name" value="Family A G protein-coupled receptor-like"/>
    <property type="match status" value="1"/>
</dbReference>
<dbReference type="InterPro" id="IPR000276">
    <property type="entry name" value="GPCR_Rhodpsn"/>
</dbReference>
<evidence type="ECO:0000256" key="1">
    <source>
        <dbReference type="ARBA" id="ARBA00004651"/>
    </source>
</evidence>
<dbReference type="PRINTS" id="PR00237">
    <property type="entry name" value="GPCRRHODOPSN"/>
</dbReference>
<feature type="transmembrane region" description="Helical" evidence="10">
    <location>
        <begin position="137"/>
        <end position="158"/>
    </location>
</feature>
<keyword evidence="13" id="KW-1185">Reference proteome</keyword>
<organism evidence="12 13">
    <name type="scientific">Clavelina lepadiformis</name>
    <name type="common">Light-bulb sea squirt</name>
    <name type="synonym">Ascidia lepadiformis</name>
    <dbReference type="NCBI Taxonomy" id="159417"/>
    <lineage>
        <taxon>Eukaryota</taxon>
        <taxon>Metazoa</taxon>
        <taxon>Chordata</taxon>
        <taxon>Tunicata</taxon>
        <taxon>Ascidiacea</taxon>
        <taxon>Aplousobranchia</taxon>
        <taxon>Clavelinidae</taxon>
        <taxon>Clavelina</taxon>
    </lineage>
</organism>
<feature type="transmembrane region" description="Helical" evidence="10">
    <location>
        <begin position="311"/>
        <end position="333"/>
    </location>
</feature>
<evidence type="ECO:0000256" key="7">
    <source>
        <dbReference type="ARBA" id="ARBA00023170"/>
    </source>
</evidence>
<dbReference type="InterPro" id="IPR017452">
    <property type="entry name" value="GPCR_Rhodpsn_7TM"/>
</dbReference>
<feature type="transmembrane region" description="Helical" evidence="10">
    <location>
        <begin position="273"/>
        <end position="299"/>
    </location>
</feature>
<proteinExistence type="predicted"/>
<reference evidence="12 13" key="1">
    <citation type="submission" date="2024-02" db="EMBL/GenBank/DDBJ databases">
        <authorList>
            <person name="Daric V."/>
            <person name="Darras S."/>
        </authorList>
    </citation>
    <scope>NUCLEOTIDE SEQUENCE [LARGE SCALE GENOMIC DNA]</scope>
</reference>
<accession>A0ABP0GSK3</accession>
<evidence type="ECO:0000313" key="13">
    <source>
        <dbReference type="Proteomes" id="UP001642483"/>
    </source>
</evidence>
<keyword evidence="2" id="KW-1003">Cell membrane</keyword>
<dbReference type="PANTHER" id="PTHR24246">
    <property type="entry name" value="OLFACTORY RECEPTOR AND ADENOSINE RECEPTOR"/>
    <property type="match status" value="1"/>
</dbReference>
<dbReference type="PROSITE" id="PS50262">
    <property type="entry name" value="G_PROTEIN_RECEP_F1_2"/>
    <property type="match status" value="1"/>
</dbReference>
<keyword evidence="6 10" id="KW-0472">Membrane</keyword>
<feature type="transmembrane region" description="Helical" evidence="10">
    <location>
        <begin position="50"/>
        <end position="74"/>
    </location>
</feature>
<evidence type="ECO:0000256" key="3">
    <source>
        <dbReference type="ARBA" id="ARBA00022692"/>
    </source>
</evidence>
<keyword evidence="8" id="KW-0325">Glycoprotein</keyword>
<comment type="subcellular location">
    <subcellularLocation>
        <location evidence="1">Cell membrane</location>
        <topology evidence="1">Multi-pass membrane protein</topology>
    </subcellularLocation>
</comment>
<evidence type="ECO:0000256" key="4">
    <source>
        <dbReference type="ARBA" id="ARBA00022989"/>
    </source>
</evidence>
<dbReference type="EMBL" id="CAWYQH010000141">
    <property type="protein sequence ID" value="CAK8694718.1"/>
    <property type="molecule type" value="Genomic_DNA"/>
</dbReference>
<comment type="caution">
    <text evidence="12">The sequence shown here is derived from an EMBL/GenBank/DDBJ whole genome shotgun (WGS) entry which is preliminary data.</text>
</comment>
<dbReference type="CDD" id="cd00637">
    <property type="entry name" value="7tm_classA_rhodopsin-like"/>
    <property type="match status" value="1"/>
</dbReference>